<dbReference type="Proteomes" id="UP000186524">
    <property type="component" value="Unassembled WGS sequence"/>
</dbReference>
<evidence type="ECO:0000256" key="1">
    <source>
        <dbReference type="ARBA" id="ARBA00004496"/>
    </source>
</evidence>
<evidence type="ECO:0000256" key="3">
    <source>
        <dbReference type="ARBA" id="ARBA00022490"/>
    </source>
</evidence>
<evidence type="ECO:0000256" key="4">
    <source>
        <dbReference type="ARBA" id="ARBA00022598"/>
    </source>
</evidence>
<evidence type="ECO:0000256" key="9">
    <source>
        <dbReference type="ARBA" id="ARBA00047937"/>
    </source>
</evidence>
<evidence type="ECO:0000313" key="13">
    <source>
        <dbReference type="Proteomes" id="UP000186524"/>
    </source>
</evidence>
<keyword evidence="4 10" id="KW-0436">Ligase</keyword>
<keyword evidence="7 10" id="KW-0648">Protein biosynthesis</keyword>
<keyword evidence="5 10" id="KW-0547">Nucleotide-binding</keyword>
<dbReference type="GO" id="GO:0005524">
    <property type="term" value="F:ATP binding"/>
    <property type="evidence" value="ECO:0007669"/>
    <property type="project" value="UniProtKB-UniRule"/>
</dbReference>
<dbReference type="PANTHER" id="PTHR30075">
    <property type="entry name" value="GLYCYL-TRNA SYNTHETASE"/>
    <property type="match status" value="1"/>
</dbReference>
<dbReference type="SUPFAM" id="SSF109604">
    <property type="entry name" value="HD-domain/PDEase-like"/>
    <property type="match status" value="1"/>
</dbReference>
<dbReference type="EMBL" id="MRWQ01000001">
    <property type="protein sequence ID" value="OKL38138.1"/>
    <property type="molecule type" value="Genomic_DNA"/>
</dbReference>
<dbReference type="PROSITE" id="PS50861">
    <property type="entry name" value="AA_TRNA_LIGASE_II_GLYAB"/>
    <property type="match status" value="1"/>
</dbReference>
<evidence type="ECO:0000256" key="8">
    <source>
        <dbReference type="ARBA" id="ARBA00023146"/>
    </source>
</evidence>
<comment type="subunit">
    <text evidence="10">Tetramer of two alpha and two beta subunits.</text>
</comment>
<dbReference type="GO" id="GO:0004820">
    <property type="term" value="F:glycine-tRNA ligase activity"/>
    <property type="evidence" value="ECO:0007669"/>
    <property type="project" value="UniProtKB-UniRule"/>
</dbReference>
<comment type="similarity">
    <text evidence="2 10">Belongs to the class-II aminoacyl-tRNA synthetase family.</text>
</comment>
<comment type="caution">
    <text evidence="12">The sequence shown here is derived from an EMBL/GenBank/DDBJ whole genome shotgun (WGS) entry which is preliminary data.</text>
</comment>
<dbReference type="PANTHER" id="PTHR30075:SF2">
    <property type="entry name" value="GLYCINE--TRNA LIGASE, CHLOROPLASTIC_MITOCHONDRIAL 2"/>
    <property type="match status" value="1"/>
</dbReference>
<feature type="domain" description="DALR anticodon binding" evidence="11">
    <location>
        <begin position="584"/>
        <end position="675"/>
    </location>
</feature>
<protein>
    <recommendedName>
        <fullName evidence="10">Glycine--tRNA ligase beta subunit</fullName>
        <ecNumber evidence="10">6.1.1.14</ecNumber>
    </recommendedName>
    <alternativeName>
        <fullName evidence="10">Glycyl-tRNA synthetase beta subunit</fullName>
        <shortName evidence="10">GlyRS</shortName>
    </alternativeName>
</protein>
<gene>
    <name evidence="10" type="primary">glyS</name>
    <name evidence="12" type="ORF">BLL40_01580</name>
</gene>
<accession>A0A1Q5P7I3</accession>
<dbReference type="InterPro" id="IPR008909">
    <property type="entry name" value="DALR_anticod-bd"/>
</dbReference>
<dbReference type="PRINTS" id="PR01045">
    <property type="entry name" value="TRNASYNTHGB"/>
</dbReference>
<organism evidence="12 13">
    <name type="scientific">Domibacillus mangrovi</name>
    <dbReference type="NCBI Taxonomy" id="1714354"/>
    <lineage>
        <taxon>Bacteria</taxon>
        <taxon>Bacillati</taxon>
        <taxon>Bacillota</taxon>
        <taxon>Bacilli</taxon>
        <taxon>Bacillales</taxon>
        <taxon>Bacillaceae</taxon>
        <taxon>Domibacillus</taxon>
    </lineage>
</organism>
<dbReference type="InterPro" id="IPR015944">
    <property type="entry name" value="Gly-tRNA-synth_bsu"/>
</dbReference>
<dbReference type="RefSeq" id="WP_073710145.1">
    <property type="nucleotide sequence ID" value="NZ_MRWQ01000001.1"/>
</dbReference>
<dbReference type="OrthoDB" id="9775440at2"/>
<keyword evidence="8 10" id="KW-0030">Aminoacyl-tRNA synthetase</keyword>
<evidence type="ECO:0000256" key="7">
    <source>
        <dbReference type="ARBA" id="ARBA00022917"/>
    </source>
</evidence>
<keyword evidence="6 10" id="KW-0067">ATP-binding</keyword>
<evidence type="ECO:0000259" key="11">
    <source>
        <dbReference type="Pfam" id="PF05746"/>
    </source>
</evidence>
<comment type="subcellular location">
    <subcellularLocation>
        <location evidence="1 10">Cytoplasm</location>
    </subcellularLocation>
</comment>
<proteinExistence type="inferred from homology"/>
<dbReference type="NCBIfam" id="TIGR00211">
    <property type="entry name" value="glyS"/>
    <property type="match status" value="1"/>
</dbReference>
<dbReference type="GO" id="GO:0005829">
    <property type="term" value="C:cytosol"/>
    <property type="evidence" value="ECO:0007669"/>
    <property type="project" value="TreeGrafter"/>
</dbReference>
<evidence type="ECO:0000256" key="6">
    <source>
        <dbReference type="ARBA" id="ARBA00022840"/>
    </source>
</evidence>
<dbReference type="AlphaFoldDB" id="A0A1Q5P7I3"/>
<dbReference type="GO" id="GO:0004814">
    <property type="term" value="F:arginine-tRNA ligase activity"/>
    <property type="evidence" value="ECO:0007669"/>
    <property type="project" value="InterPro"/>
</dbReference>
<dbReference type="STRING" id="1714354.BLL40_01580"/>
<dbReference type="GO" id="GO:0006420">
    <property type="term" value="P:arginyl-tRNA aminoacylation"/>
    <property type="evidence" value="ECO:0007669"/>
    <property type="project" value="InterPro"/>
</dbReference>
<name>A0A1Q5P7I3_9BACI</name>
<evidence type="ECO:0000256" key="5">
    <source>
        <dbReference type="ARBA" id="ARBA00022741"/>
    </source>
</evidence>
<evidence type="ECO:0000313" key="12">
    <source>
        <dbReference type="EMBL" id="OKL38138.1"/>
    </source>
</evidence>
<keyword evidence="13" id="KW-1185">Reference proteome</keyword>
<comment type="catalytic activity">
    <reaction evidence="9 10">
        <text>tRNA(Gly) + glycine + ATP = glycyl-tRNA(Gly) + AMP + diphosphate</text>
        <dbReference type="Rhea" id="RHEA:16013"/>
        <dbReference type="Rhea" id="RHEA-COMP:9664"/>
        <dbReference type="Rhea" id="RHEA-COMP:9683"/>
        <dbReference type="ChEBI" id="CHEBI:30616"/>
        <dbReference type="ChEBI" id="CHEBI:33019"/>
        <dbReference type="ChEBI" id="CHEBI:57305"/>
        <dbReference type="ChEBI" id="CHEBI:78442"/>
        <dbReference type="ChEBI" id="CHEBI:78522"/>
        <dbReference type="ChEBI" id="CHEBI:456215"/>
        <dbReference type="EC" id="6.1.1.14"/>
    </reaction>
</comment>
<dbReference type="Pfam" id="PF02092">
    <property type="entry name" value="tRNA_synt_2f"/>
    <property type="match status" value="1"/>
</dbReference>
<reference evidence="12 13" key="1">
    <citation type="submission" date="2016-12" db="EMBL/GenBank/DDBJ databases">
        <title>Domibacillus sp. SAOS 44 whole genome sequencing.</title>
        <authorList>
            <person name="Verma A."/>
            <person name="Krishnamurthi S."/>
        </authorList>
    </citation>
    <scope>NUCLEOTIDE SEQUENCE [LARGE SCALE GENOMIC DNA]</scope>
    <source>
        <strain evidence="12 13">SAOS 44</strain>
    </source>
</reference>
<evidence type="ECO:0000256" key="10">
    <source>
        <dbReference type="HAMAP-Rule" id="MF_00255"/>
    </source>
</evidence>
<dbReference type="InterPro" id="IPR006194">
    <property type="entry name" value="Gly-tRNA-synth_heterodimer"/>
</dbReference>
<dbReference type="GO" id="GO:0006426">
    <property type="term" value="P:glycyl-tRNA aminoacylation"/>
    <property type="evidence" value="ECO:0007669"/>
    <property type="project" value="UniProtKB-UniRule"/>
</dbReference>
<dbReference type="Pfam" id="PF05746">
    <property type="entry name" value="DALR_1"/>
    <property type="match status" value="1"/>
</dbReference>
<dbReference type="EC" id="6.1.1.14" evidence="10"/>
<dbReference type="HAMAP" id="MF_00255">
    <property type="entry name" value="Gly_tRNA_synth_beta"/>
    <property type="match status" value="1"/>
</dbReference>
<sequence>MNKQDILLEIGLEEMPARFVTQSMNQLGEKVSKFLNEQNIEHGDVLLYSTPRRLAVIVKDTVDAQADTNEEAKGPAKKIAQSENGEWSKAAAGFAKGQGMSVDDIYFKEVNGVEYAYVNKFVKGRLTAELLPSLKDIALSLTFGKNMRWGNSDIRYVRPIKWIVALFGTKIIPFEMAGVQSGNETIGHRFLGTTATIVNASSYEETLKQQSVIVDPIKRRNMIVEGLKELEKRNNWAIPIDDALLEEVNNLVEYPTALSGSFSEEFLDLPEEVLITSMKEHQRYFPVKKADGTLLPHFVTVRNGNDHAIDKVARGNEKVLRARLADADFFYKEDQKASIDDLVKKLEKIVYHEKIGTLSEKVGRIRRISSALANLTNASEEVKISTDRAAQICKFDLVTQMVYEFPELQGVMGEKYARQKGENEDVAVAVNEHYKPRFAEDTVPSTKTGALVSLADKLDTITACFAVGIIPTGSQDPYALRRQAAGIVQTMMDHEWHMPLADVIAAGVKEVLHDRIGEKDASALQEEIVAFFILRVKHILQEKGIPYDIIDAVLAKRSGTLKEMEEAASVLMNHKEDEDFKETMEALSRVVNIAKKAEDGQDVDPSFFENEEEKQLYSAYSDLETAWTKASSMHARYELLAGLKQLIEQYFDNTMVMAEDAQVKQNRLALMRCLAMFILEFADVPAIMTK</sequence>
<keyword evidence="3 10" id="KW-0963">Cytoplasm</keyword>
<evidence type="ECO:0000256" key="2">
    <source>
        <dbReference type="ARBA" id="ARBA00008226"/>
    </source>
</evidence>